<evidence type="ECO:0000256" key="3">
    <source>
        <dbReference type="ARBA" id="ARBA00010042"/>
    </source>
</evidence>
<feature type="region of interest" description="Disordered" evidence="8">
    <location>
        <begin position="788"/>
        <end position="812"/>
    </location>
</feature>
<feature type="compositionally biased region" description="Polar residues" evidence="8">
    <location>
        <begin position="254"/>
        <end position="275"/>
    </location>
</feature>
<keyword evidence="7" id="KW-0539">Nucleus</keyword>
<evidence type="ECO:0000313" key="10">
    <source>
        <dbReference type="EMBL" id="KAJ3488248.1"/>
    </source>
</evidence>
<dbReference type="Pfam" id="PF03941">
    <property type="entry name" value="INCENP_ARK-bind"/>
    <property type="match status" value="1"/>
</dbReference>
<feature type="compositionally biased region" description="Polar residues" evidence="8">
    <location>
        <begin position="699"/>
        <end position="723"/>
    </location>
</feature>
<dbReference type="PANTHER" id="PTHR13142:SF1">
    <property type="entry name" value="INNER CENTROMERE PROTEIN"/>
    <property type="match status" value="1"/>
</dbReference>
<keyword evidence="4" id="KW-0963">Cytoplasm</keyword>
<proteinExistence type="inferred from homology"/>
<evidence type="ECO:0000256" key="7">
    <source>
        <dbReference type="ARBA" id="ARBA00023242"/>
    </source>
</evidence>
<feature type="region of interest" description="Disordered" evidence="8">
    <location>
        <begin position="642"/>
        <end position="671"/>
    </location>
</feature>
<comment type="caution">
    <text evidence="10">The sequence shown here is derived from an EMBL/GenBank/DDBJ whole genome shotgun (WGS) entry which is preliminary data.</text>
</comment>
<feature type="region of interest" description="Disordered" evidence="8">
    <location>
        <begin position="289"/>
        <end position="309"/>
    </location>
</feature>
<keyword evidence="5" id="KW-0159">Chromosome partition</keyword>
<dbReference type="AlphaFoldDB" id="A0AAD5YLC3"/>
<gene>
    <name evidence="10" type="ORF">NLI96_g2969</name>
</gene>
<feature type="compositionally biased region" description="Low complexity" evidence="8">
    <location>
        <begin position="447"/>
        <end position="459"/>
    </location>
</feature>
<evidence type="ECO:0000259" key="9">
    <source>
        <dbReference type="Pfam" id="PF03941"/>
    </source>
</evidence>
<feature type="region of interest" description="Disordered" evidence="8">
    <location>
        <begin position="321"/>
        <end position="596"/>
    </location>
</feature>
<feature type="compositionally biased region" description="Basic and acidic residues" evidence="8">
    <location>
        <begin position="460"/>
        <end position="469"/>
    </location>
</feature>
<organism evidence="10 11">
    <name type="scientific">Meripilus lineatus</name>
    <dbReference type="NCBI Taxonomy" id="2056292"/>
    <lineage>
        <taxon>Eukaryota</taxon>
        <taxon>Fungi</taxon>
        <taxon>Dikarya</taxon>
        <taxon>Basidiomycota</taxon>
        <taxon>Agaricomycotina</taxon>
        <taxon>Agaricomycetes</taxon>
        <taxon>Polyporales</taxon>
        <taxon>Meripilaceae</taxon>
        <taxon>Meripilus</taxon>
    </lineage>
</organism>
<dbReference type="Gene3D" id="6.10.250.2990">
    <property type="match status" value="1"/>
</dbReference>
<evidence type="ECO:0000256" key="4">
    <source>
        <dbReference type="ARBA" id="ARBA00022490"/>
    </source>
</evidence>
<feature type="compositionally biased region" description="Basic and acidic residues" evidence="8">
    <location>
        <begin position="851"/>
        <end position="936"/>
    </location>
</feature>
<dbReference type="GO" id="GO:0005634">
    <property type="term" value="C:nucleus"/>
    <property type="evidence" value="ECO:0007669"/>
    <property type="project" value="UniProtKB-SubCell"/>
</dbReference>
<feature type="region of interest" description="Disordered" evidence="8">
    <location>
        <begin position="114"/>
        <end position="139"/>
    </location>
</feature>
<evidence type="ECO:0000256" key="6">
    <source>
        <dbReference type="ARBA" id="ARBA00023212"/>
    </source>
</evidence>
<keyword evidence="6" id="KW-0206">Cytoskeleton</keyword>
<protein>
    <recommendedName>
        <fullName evidence="9">Inner centromere protein ARK-binding domain-containing protein</fullName>
    </recommendedName>
</protein>
<sequence>MDINNPEDAGVIEWCNSIRFAMARDPGRANFAQQIQKHGFDFLDDYLANVLSRPKEEPMYELLKTPGRRKDAPKRTRAATAAAAKAHQVTTESKDGQTPLNSFHQTLLDVKANKSEETKLQGPKKSPLDEDLVDLPPRTKPNKVVTIAESPERPPQDMIVEAPYPSPEAQVDVVVQLPPDLTEQELSMIAEDEEPNERSRQSIQPHEHEPIDIEETAPFTKDDATGPHTLKPSTSQFAVPAPSPLRKSLRPTHSAGNLITPSTAQTPGPTLNSKRTSWLMKAKETRALEMTSTGKKLRPHNEATSFLFTALPTTGKRKSGEMLEIGVTPPSNENLLVDEDEERHSKLPRLTPTRDLPQSPVDDFEEDDINDVSMVDDTRMFPKVPSSMSHPTTESHDPPQAPPLSMEDFTVPLAGSQEEDALGRLKRTVEGARAAKSMGKSLGGGAAAELAEARAAAKARVAERHKDENVEVDSEPELNAENSPRSKVPEPPAQDSSSETDDRRLSLSDLTGPPKSGSNRSSSKDEQPNIANISASTTPPCSPPPPRKLQEVPHPPVFTKPPAVFSAPVAGPSQPKPPSSAAPPSQHDFSFKLPRANPFSLPTAMALGVPPAIPSSSSHQLSAQSSKASILSEVIFDKDDSIPAWMPTTQDTDYSTQPIQNPSQTLDDLDEDDSWHVDAKLKADNMWTPFGFASKDDTMTTSTLPSRSTSQKGGDTGPLHTTQNVTEDLARVVEELNADQPPSDFDGEGNEAQLEIDEADLDMEDMSIDNDLGDLVAAGKPTIALVSSKPDTQLRSQSQLSLASTSSSSQHSQLGIFGHASKLVSSVFGGGKKTKAEPVKSIQRAAAIAKKQQEEADRKATRLKEMENRRQQAMQRKADEEKARVLEADKKAKEEAERRKKEREDQTDKRPLRSTMRKTEDDTRTRKITIESEKKPAIKKVPSTSRLAKPPGIPATKLTIKSAMKPAKPPQTPGSSKERATAPSSSLRPPNTKGKAVALDEMDKQPAQLMQSQMIHRANAHIQATQPREPPVASENIELPDINSEYSDSGDEDHGRDRPQWAQSPELRQQLQQQSTMNPDHVFGPIVPLQIEDMFKARGTRLKARSSSANWNNGDAVTAEEVKRYNEQMGFK</sequence>
<evidence type="ECO:0000256" key="8">
    <source>
        <dbReference type="SAM" id="MobiDB-lite"/>
    </source>
</evidence>
<comment type="similarity">
    <text evidence="3">Belongs to the INCENP family.</text>
</comment>
<comment type="subcellular location">
    <subcellularLocation>
        <location evidence="2">Cytoplasm</location>
        <location evidence="2">Cytoskeleton</location>
        <location evidence="2">Spindle</location>
    </subcellularLocation>
    <subcellularLocation>
        <location evidence="1">Nucleus</location>
    </subcellularLocation>
</comment>
<feature type="compositionally biased region" description="Pro residues" evidence="8">
    <location>
        <begin position="540"/>
        <end position="559"/>
    </location>
</feature>
<dbReference type="GO" id="GO:0005819">
    <property type="term" value="C:spindle"/>
    <property type="evidence" value="ECO:0007669"/>
    <property type="project" value="UniProtKB-SubCell"/>
</dbReference>
<evidence type="ECO:0000313" key="11">
    <source>
        <dbReference type="Proteomes" id="UP001212997"/>
    </source>
</evidence>
<feature type="domain" description="Inner centromere protein ARK-binding" evidence="9">
    <location>
        <begin position="1041"/>
        <end position="1095"/>
    </location>
</feature>
<keyword evidence="11" id="KW-1185">Reference proteome</keyword>
<feature type="region of interest" description="Disordered" evidence="8">
    <location>
        <begin position="1015"/>
        <end position="1084"/>
    </location>
</feature>
<evidence type="ECO:0000256" key="1">
    <source>
        <dbReference type="ARBA" id="ARBA00004123"/>
    </source>
</evidence>
<feature type="compositionally biased region" description="Polar residues" evidence="8">
    <location>
        <begin position="647"/>
        <end position="666"/>
    </location>
</feature>
<dbReference type="Proteomes" id="UP001212997">
    <property type="component" value="Unassembled WGS sequence"/>
</dbReference>
<reference evidence="10" key="1">
    <citation type="submission" date="2022-07" db="EMBL/GenBank/DDBJ databases">
        <title>Genome Sequence of Physisporinus lineatus.</title>
        <authorList>
            <person name="Buettner E."/>
        </authorList>
    </citation>
    <scope>NUCLEOTIDE SEQUENCE</scope>
    <source>
        <strain evidence="10">VT162</strain>
    </source>
</reference>
<dbReference type="InterPro" id="IPR005635">
    <property type="entry name" value="Inner_centromere_prot_ARK-bd"/>
</dbReference>
<evidence type="ECO:0000256" key="5">
    <source>
        <dbReference type="ARBA" id="ARBA00022829"/>
    </source>
</evidence>
<feature type="region of interest" description="Disordered" evidence="8">
    <location>
        <begin position="692"/>
        <end position="723"/>
    </location>
</feature>
<feature type="compositionally biased region" description="Basic and acidic residues" evidence="8">
    <location>
        <begin position="196"/>
        <end position="211"/>
    </location>
</feature>
<evidence type="ECO:0000256" key="2">
    <source>
        <dbReference type="ARBA" id="ARBA00004186"/>
    </source>
</evidence>
<dbReference type="GO" id="GO:0007059">
    <property type="term" value="P:chromosome segregation"/>
    <property type="evidence" value="ECO:0007669"/>
    <property type="project" value="UniProtKB-KW"/>
</dbReference>
<accession>A0AAD5YLC3</accession>
<dbReference type="EMBL" id="JANAWD010000071">
    <property type="protein sequence ID" value="KAJ3488248.1"/>
    <property type="molecule type" value="Genomic_DNA"/>
</dbReference>
<feature type="compositionally biased region" description="Basic and acidic residues" evidence="8">
    <location>
        <begin position="421"/>
        <end position="430"/>
    </location>
</feature>
<name>A0AAD5YLC3_9APHY</name>
<feature type="region of interest" description="Disordered" evidence="8">
    <location>
        <begin position="829"/>
        <end position="996"/>
    </location>
</feature>
<feature type="region of interest" description="Disordered" evidence="8">
    <location>
        <begin position="188"/>
        <end position="275"/>
    </location>
</feature>
<feature type="compositionally biased region" description="Low complexity" evidence="8">
    <location>
        <begin position="793"/>
        <end position="812"/>
    </location>
</feature>
<dbReference type="PANTHER" id="PTHR13142">
    <property type="entry name" value="INNER CENTROMERE PROTEIN"/>
    <property type="match status" value="1"/>
</dbReference>